<sequence>MAREPADIRKLKALRRGAIAEYRAMLALVFQGYRIVAFRYRTKLGEIDIIARKGDLVACIEVKARANLDSAVTAVSPTAQRRIRAASDLWLSRQPDATRLSIRYDIISVSPWRWPVHLIDAF</sequence>
<organism evidence="3 4">
    <name type="scientific">Pararhizobium capsulatum DSM 1112</name>
    <dbReference type="NCBI Taxonomy" id="1121113"/>
    <lineage>
        <taxon>Bacteria</taxon>
        <taxon>Pseudomonadati</taxon>
        <taxon>Pseudomonadota</taxon>
        <taxon>Alphaproteobacteria</taxon>
        <taxon>Hyphomicrobiales</taxon>
        <taxon>Rhizobiaceae</taxon>
        <taxon>Rhizobium/Agrobacterium group</taxon>
        <taxon>Pararhizobium</taxon>
    </lineage>
</organism>
<proteinExistence type="inferred from homology"/>
<dbReference type="PANTHER" id="PTHR34039">
    <property type="entry name" value="UPF0102 PROTEIN YRAN"/>
    <property type="match status" value="1"/>
</dbReference>
<dbReference type="InterPro" id="IPR011335">
    <property type="entry name" value="Restrct_endonuc-II-like"/>
</dbReference>
<dbReference type="EMBL" id="JAUSVF010000001">
    <property type="protein sequence ID" value="MDQ0318646.1"/>
    <property type="molecule type" value="Genomic_DNA"/>
</dbReference>
<dbReference type="RefSeq" id="WP_307226878.1">
    <property type="nucleotide sequence ID" value="NZ_JAUSVF010000001.1"/>
</dbReference>
<dbReference type="InterPro" id="IPR003509">
    <property type="entry name" value="UPF0102_YraN-like"/>
</dbReference>
<keyword evidence="4" id="KW-1185">Reference proteome</keyword>
<dbReference type="Proteomes" id="UP001230207">
    <property type="component" value="Unassembled WGS sequence"/>
</dbReference>
<evidence type="ECO:0000313" key="3">
    <source>
        <dbReference type="EMBL" id="MDQ0318646.1"/>
    </source>
</evidence>
<name>A0ABU0BK65_9HYPH</name>
<dbReference type="Pfam" id="PF02021">
    <property type="entry name" value="UPF0102"/>
    <property type="match status" value="1"/>
</dbReference>
<evidence type="ECO:0000313" key="4">
    <source>
        <dbReference type="Proteomes" id="UP001230207"/>
    </source>
</evidence>
<dbReference type="PANTHER" id="PTHR34039:SF1">
    <property type="entry name" value="UPF0102 PROTEIN YRAN"/>
    <property type="match status" value="1"/>
</dbReference>
<dbReference type="HAMAP" id="MF_00048">
    <property type="entry name" value="UPF0102"/>
    <property type="match status" value="1"/>
</dbReference>
<protein>
    <recommendedName>
        <fullName evidence="2">UPF0102 protein QO002_000784</fullName>
    </recommendedName>
</protein>
<evidence type="ECO:0000256" key="2">
    <source>
        <dbReference type="HAMAP-Rule" id="MF_00048"/>
    </source>
</evidence>
<comment type="similarity">
    <text evidence="1 2">Belongs to the UPF0102 family.</text>
</comment>
<dbReference type="Gene3D" id="3.40.1350.10">
    <property type="match status" value="1"/>
</dbReference>
<comment type="caution">
    <text evidence="3">The sequence shown here is derived from an EMBL/GenBank/DDBJ whole genome shotgun (WGS) entry which is preliminary data.</text>
</comment>
<reference evidence="3 4" key="1">
    <citation type="submission" date="2023-07" db="EMBL/GenBank/DDBJ databases">
        <title>Genomic Encyclopedia of Type Strains, Phase IV (KMG-IV): sequencing the most valuable type-strain genomes for metagenomic binning, comparative biology and taxonomic classification.</title>
        <authorList>
            <person name="Goeker M."/>
        </authorList>
    </citation>
    <scope>NUCLEOTIDE SEQUENCE [LARGE SCALE GENOMIC DNA]</scope>
    <source>
        <strain evidence="3 4">DSM 1112</strain>
    </source>
</reference>
<dbReference type="SUPFAM" id="SSF52980">
    <property type="entry name" value="Restriction endonuclease-like"/>
    <property type="match status" value="1"/>
</dbReference>
<keyword evidence="3" id="KW-0255">Endonuclease</keyword>
<keyword evidence="3" id="KW-0378">Hydrolase</keyword>
<keyword evidence="3" id="KW-0540">Nuclease</keyword>
<dbReference type="InterPro" id="IPR011856">
    <property type="entry name" value="tRNA_endonuc-like_dom_sf"/>
</dbReference>
<gene>
    <name evidence="3" type="ORF">QO002_000784</name>
</gene>
<evidence type="ECO:0000256" key="1">
    <source>
        <dbReference type="ARBA" id="ARBA00006738"/>
    </source>
</evidence>
<dbReference type="NCBIfam" id="NF009151">
    <property type="entry name" value="PRK12497.1-5"/>
    <property type="match status" value="1"/>
</dbReference>
<dbReference type="GO" id="GO:0004519">
    <property type="term" value="F:endonuclease activity"/>
    <property type="evidence" value="ECO:0007669"/>
    <property type="project" value="UniProtKB-KW"/>
</dbReference>
<accession>A0ABU0BK65</accession>